<evidence type="ECO:0000256" key="1">
    <source>
        <dbReference type="SAM" id="SignalP"/>
    </source>
</evidence>
<dbReference type="EMBL" id="JAFMYW010000006">
    <property type="protein sequence ID" value="MBO0950993.1"/>
    <property type="molecule type" value="Genomic_DNA"/>
</dbReference>
<proteinExistence type="predicted"/>
<accession>A0ABS3JLW7</accession>
<reference evidence="2 3" key="1">
    <citation type="submission" date="2021-03" db="EMBL/GenBank/DDBJ databases">
        <title>Fibrella sp. HMF5405 genome sequencing and assembly.</title>
        <authorList>
            <person name="Kang H."/>
            <person name="Kim H."/>
            <person name="Bae S."/>
            <person name="Joh K."/>
        </authorList>
    </citation>
    <scope>NUCLEOTIDE SEQUENCE [LARGE SCALE GENOMIC DNA]</scope>
    <source>
        <strain evidence="2 3">HMF5405</strain>
    </source>
</reference>
<feature type="signal peptide" evidence="1">
    <location>
        <begin position="1"/>
        <end position="26"/>
    </location>
</feature>
<sequence length="320" mass="35727">MPRFHLRRLLPIVITCYLIAASSACQQVYKAPIDTLQKSTADATKAITIYYNALNQQERDLYFLTLLLNPTQRVEEVNAQGKETPLLANSFDPVAIQARVALIGQLATYADQLSALAGNDSPQTLRTNLIQLGTSLEVVQTNFSDLAHNRGDEQATAYLAPLTTLIAVVGEAALIKKRDKAIKQVILQGETPINQILDFLTKDLDKYVFLAQLTGDDQKLTQLIVAYNAMANRKAVPRDELKKRLDEIQRAAEQLRLTRTNRPSDVLRSLKKAHISLVGVAKQTATFQQFQSSVLSYETQVDLFLKAAQRINELRKTDHP</sequence>
<keyword evidence="3" id="KW-1185">Reference proteome</keyword>
<gene>
    <name evidence="2" type="ORF">J2I46_20570</name>
</gene>
<protein>
    <submittedName>
        <fullName evidence="2">Uncharacterized protein</fullName>
    </submittedName>
</protein>
<evidence type="ECO:0000313" key="2">
    <source>
        <dbReference type="EMBL" id="MBO0950993.1"/>
    </source>
</evidence>
<dbReference type="RefSeq" id="WP_207330930.1">
    <property type="nucleotide sequence ID" value="NZ_JAFMYW010000006.1"/>
</dbReference>
<feature type="chain" id="PRO_5046897542" evidence="1">
    <location>
        <begin position="27"/>
        <end position="320"/>
    </location>
</feature>
<organism evidence="2 3">
    <name type="scientific">Fibrella forsythiae</name>
    <dbReference type="NCBI Taxonomy" id="2817061"/>
    <lineage>
        <taxon>Bacteria</taxon>
        <taxon>Pseudomonadati</taxon>
        <taxon>Bacteroidota</taxon>
        <taxon>Cytophagia</taxon>
        <taxon>Cytophagales</taxon>
        <taxon>Spirosomataceae</taxon>
        <taxon>Fibrella</taxon>
    </lineage>
</organism>
<keyword evidence="1" id="KW-0732">Signal</keyword>
<name>A0ABS3JLW7_9BACT</name>
<dbReference type="PROSITE" id="PS51257">
    <property type="entry name" value="PROKAR_LIPOPROTEIN"/>
    <property type="match status" value="1"/>
</dbReference>
<comment type="caution">
    <text evidence="2">The sequence shown here is derived from an EMBL/GenBank/DDBJ whole genome shotgun (WGS) entry which is preliminary data.</text>
</comment>
<evidence type="ECO:0000313" key="3">
    <source>
        <dbReference type="Proteomes" id="UP000664628"/>
    </source>
</evidence>
<dbReference type="Proteomes" id="UP000664628">
    <property type="component" value="Unassembled WGS sequence"/>
</dbReference>